<dbReference type="Proteomes" id="UP001526246">
    <property type="component" value="Unassembled WGS sequence"/>
</dbReference>
<comment type="caution">
    <text evidence="9">The sequence shown here is derived from an EMBL/GenBank/DDBJ whole genome shotgun (WGS) entry which is preliminary data.</text>
</comment>
<accession>A0ABT3JDT0</accession>
<evidence type="ECO:0000256" key="7">
    <source>
        <dbReference type="SAM" id="Phobius"/>
    </source>
</evidence>
<dbReference type="SUPFAM" id="SSF81324">
    <property type="entry name" value="Voltage-gated potassium channels"/>
    <property type="match status" value="1"/>
</dbReference>
<dbReference type="PANTHER" id="PTHR11767">
    <property type="entry name" value="INWARD RECTIFIER POTASSIUM CHANNEL"/>
    <property type="match status" value="1"/>
</dbReference>
<keyword evidence="10" id="KW-1185">Reference proteome</keyword>
<reference evidence="9 10" key="1">
    <citation type="submission" date="2022-10" db="EMBL/GenBank/DDBJ databases">
        <title>Sphingomonas sp.</title>
        <authorList>
            <person name="Jin C."/>
        </authorList>
    </citation>
    <scope>NUCLEOTIDE SEQUENCE [LARGE SCALE GENOMIC DNA]</scope>
    <source>
        <strain evidence="9 10">BN140010</strain>
    </source>
</reference>
<dbReference type="SUPFAM" id="SSF81296">
    <property type="entry name" value="E set domains"/>
    <property type="match status" value="1"/>
</dbReference>
<feature type="domain" description="Potassium channel" evidence="8">
    <location>
        <begin position="53"/>
        <end position="119"/>
    </location>
</feature>
<evidence type="ECO:0000256" key="3">
    <source>
        <dbReference type="ARBA" id="ARBA00022882"/>
    </source>
</evidence>
<evidence type="ECO:0000259" key="8">
    <source>
        <dbReference type="Pfam" id="PF07885"/>
    </source>
</evidence>
<keyword evidence="7" id="KW-0472">Membrane</keyword>
<protein>
    <submittedName>
        <fullName evidence="9">Inward rectifier potassium channel family protein</fullName>
    </submittedName>
</protein>
<dbReference type="Gene3D" id="1.10.287.70">
    <property type="match status" value="1"/>
</dbReference>
<keyword evidence="7" id="KW-1133">Transmembrane helix</keyword>
<feature type="transmembrane region" description="Helical" evidence="7">
    <location>
        <begin position="32"/>
        <end position="53"/>
    </location>
</feature>
<keyword evidence="2" id="KW-0633">Potassium transport</keyword>
<dbReference type="InterPro" id="IPR014756">
    <property type="entry name" value="Ig_E-set"/>
</dbReference>
<evidence type="ECO:0000256" key="4">
    <source>
        <dbReference type="ARBA" id="ARBA00022958"/>
    </source>
</evidence>
<sequence>MLVPRQATHQRWLQSLQGDLYHKIIDMSGRRLLVCFIGSFSALNLFFAALYSLDPNGLGGTPNFPLGARYLRAFFFSVDTLATVGYGNVYPVSLYANILAVVEVAVGLLYVALLTGCAFARFSRPTALIAFSESVSLITRPEGAVLTIHAANQRSNTLFDASVAITLIPSSSDEGCIPHELSSVRSTHPAFTRDWTIRHVIEPDSAGGRLLMSGDEPFTMLVVLSGTDNRTGQRLFGLKTYRLDEINRKQSGHDQ</sequence>
<proteinExistence type="predicted"/>
<dbReference type="GO" id="GO:0034220">
    <property type="term" value="P:monoatomic ion transmembrane transport"/>
    <property type="evidence" value="ECO:0007669"/>
    <property type="project" value="UniProtKB-KW"/>
</dbReference>
<keyword evidence="4" id="KW-0630">Potassium</keyword>
<keyword evidence="7" id="KW-0812">Transmembrane</keyword>
<dbReference type="InterPro" id="IPR013099">
    <property type="entry name" value="K_chnl_dom"/>
</dbReference>
<gene>
    <name evidence="9" type="ORF">OMW55_05290</name>
</gene>
<dbReference type="RefSeq" id="WP_264881377.1">
    <property type="nucleotide sequence ID" value="NZ_JAPDOB010000001.1"/>
</dbReference>
<keyword evidence="1" id="KW-0813">Transport</keyword>
<dbReference type="InterPro" id="IPR013518">
    <property type="entry name" value="K_chnl_inward-rec_Kir_cyto"/>
</dbReference>
<name>A0ABT3JDT0_9SPHN</name>
<keyword evidence="6 9" id="KW-0407">Ion channel</keyword>
<dbReference type="InterPro" id="IPR016449">
    <property type="entry name" value="K_chnl_inward-rec_Kir"/>
</dbReference>
<organism evidence="9 10">
    <name type="scientific">Sphingomonas arvum</name>
    <dbReference type="NCBI Taxonomy" id="2992113"/>
    <lineage>
        <taxon>Bacteria</taxon>
        <taxon>Pseudomonadati</taxon>
        <taxon>Pseudomonadota</taxon>
        <taxon>Alphaproteobacteria</taxon>
        <taxon>Sphingomonadales</taxon>
        <taxon>Sphingomonadaceae</taxon>
        <taxon>Sphingomonas</taxon>
    </lineage>
</organism>
<dbReference type="Pfam" id="PF07885">
    <property type="entry name" value="Ion_trans_2"/>
    <property type="match status" value="1"/>
</dbReference>
<evidence type="ECO:0000313" key="10">
    <source>
        <dbReference type="Proteomes" id="UP001526246"/>
    </source>
</evidence>
<evidence type="ECO:0000256" key="1">
    <source>
        <dbReference type="ARBA" id="ARBA00022448"/>
    </source>
</evidence>
<dbReference type="EMBL" id="JAPDOB010000001">
    <property type="protein sequence ID" value="MCW3797222.1"/>
    <property type="molecule type" value="Genomic_DNA"/>
</dbReference>
<dbReference type="PANTHER" id="PTHR11767:SF102">
    <property type="entry name" value="INWARDLY RECTIFYING POTASSIUM CHANNEL 1, ISOFORM F"/>
    <property type="match status" value="1"/>
</dbReference>
<keyword evidence="5" id="KW-0406">Ion transport</keyword>
<evidence type="ECO:0000313" key="9">
    <source>
        <dbReference type="EMBL" id="MCW3797222.1"/>
    </source>
</evidence>
<keyword evidence="3" id="KW-0851">Voltage-gated channel</keyword>
<feature type="transmembrane region" description="Helical" evidence="7">
    <location>
        <begin position="94"/>
        <end position="120"/>
    </location>
</feature>
<evidence type="ECO:0000256" key="6">
    <source>
        <dbReference type="ARBA" id="ARBA00023303"/>
    </source>
</evidence>
<evidence type="ECO:0000256" key="2">
    <source>
        <dbReference type="ARBA" id="ARBA00022538"/>
    </source>
</evidence>
<dbReference type="Gene3D" id="2.60.40.1400">
    <property type="entry name" value="G protein-activated inward rectifier potassium channel 1"/>
    <property type="match status" value="1"/>
</dbReference>
<evidence type="ECO:0000256" key="5">
    <source>
        <dbReference type="ARBA" id="ARBA00023065"/>
    </source>
</evidence>